<dbReference type="CDD" id="cd08956">
    <property type="entry name" value="KR_3_FAS_SDR_x"/>
    <property type="match status" value="2"/>
</dbReference>
<feature type="region of interest" description="Disordered" evidence="13">
    <location>
        <begin position="1973"/>
        <end position="1992"/>
    </location>
</feature>
<dbReference type="Pfam" id="PF16197">
    <property type="entry name" value="KAsynt_C_assoc"/>
    <property type="match status" value="4"/>
</dbReference>
<dbReference type="InterPro" id="IPR016035">
    <property type="entry name" value="Acyl_Trfase/lysoPLipase"/>
</dbReference>
<reference evidence="17 18" key="1">
    <citation type="submission" date="2018-11" db="EMBL/GenBank/DDBJ databases">
        <title>Sequencing the genomes of 1000 actinobacteria strains.</title>
        <authorList>
            <person name="Klenk H.-P."/>
        </authorList>
    </citation>
    <scope>NUCLEOTIDE SEQUENCE [LARGE SCALE GENOMIC DNA]</scope>
    <source>
        <strain evidence="17 18">DSM 44231</strain>
    </source>
</reference>
<comment type="pathway">
    <text evidence="9">Antibiotic biosynthesis; erythromycin biosynthesis.</text>
</comment>
<dbReference type="InterPro" id="IPR018201">
    <property type="entry name" value="Ketoacyl_synth_AS"/>
</dbReference>
<dbReference type="SUPFAM" id="SSF51735">
    <property type="entry name" value="NAD(P)-binding Rossmann-fold domains"/>
    <property type="match status" value="6"/>
</dbReference>
<feature type="domain" description="Carrier" evidence="14">
    <location>
        <begin position="849"/>
        <end position="924"/>
    </location>
</feature>
<gene>
    <name evidence="17" type="ORF">EDD40_1077</name>
</gene>
<accession>A0A3N1H001</accession>
<dbReference type="InterPro" id="IPR049552">
    <property type="entry name" value="PKS_DH_N"/>
</dbReference>
<dbReference type="InterPro" id="IPR016039">
    <property type="entry name" value="Thiolase-like"/>
</dbReference>
<dbReference type="InterPro" id="IPR020807">
    <property type="entry name" value="PKS_DH"/>
</dbReference>
<dbReference type="InterPro" id="IPR001227">
    <property type="entry name" value="Ac_transferase_dom_sf"/>
</dbReference>
<evidence type="ECO:0000256" key="11">
    <source>
        <dbReference type="ARBA" id="ARBA00066981"/>
    </source>
</evidence>
<evidence type="ECO:0000313" key="17">
    <source>
        <dbReference type="EMBL" id="ROP35824.1"/>
    </source>
</evidence>
<dbReference type="Gene3D" id="3.40.366.10">
    <property type="entry name" value="Malonyl-Coenzyme A Acyl Carrier Protein, domain 2"/>
    <property type="match status" value="3"/>
</dbReference>
<dbReference type="GO" id="GO:0031177">
    <property type="term" value="F:phosphopantetheine binding"/>
    <property type="evidence" value="ECO:0007669"/>
    <property type="project" value="InterPro"/>
</dbReference>
<dbReference type="CDD" id="cd00833">
    <property type="entry name" value="PKS"/>
    <property type="match status" value="4"/>
</dbReference>
<dbReference type="InterPro" id="IPR057326">
    <property type="entry name" value="KR_dom"/>
</dbReference>
<dbReference type="Pfam" id="PF14765">
    <property type="entry name" value="PS-DH"/>
    <property type="match status" value="2"/>
</dbReference>
<feature type="domain" description="Ketosynthase family 3 (KS3)" evidence="15">
    <location>
        <begin position="2348"/>
        <end position="2772"/>
    </location>
</feature>
<evidence type="ECO:0000256" key="9">
    <source>
        <dbReference type="ARBA" id="ARBA00060622"/>
    </source>
</evidence>
<feature type="domain" description="Ketosynthase family 3 (KS3)" evidence="15">
    <location>
        <begin position="977"/>
        <end position="1389"/>
    </location>
</feature>
<dbReference type="SMART" id="SM00823">
    <property type="entry name" value="PKS_PP"/>
    <property type="match status" value="4"/>
</dbReference>
<keyword evidence="1" id="KW-0596">Phosphopantetheine</keyword>
<dbReference type="PANTHER" id="PTHR43775:SF51">
    <property type="entry name" value="INACTIVE PHENOLPHTHIOCEROL SYNTHESIS POLYKETIDE SYNTHASE TYPE I PKS1-RELATED"/>
    <property type="match status" value="1"/>
</dbReference>
<dbReference type="SMART" id="SM00822">
    <property type="entry name" value="PKS_KR"/>
    <property type="match status" value="3"/>
</dbReference>
<dbReference type="SMART" id="SM01294">
    <property type="entry name" value="PKS_PP_betabranch"/>
    <property type="match status" value="3"/>
</dbReference>
<comment type="function">
    <text evidence="8">Involved in the biosynthesis of antibiotic erythromycin via the biosynthesis of its aglycone precursor, 6-deoxyerythronolide B (6-dEB).</text>
</comment>
<organism evidence="17 18">
    <name type="scientific">Saccharothrix texasensis</name>
    <dbReference type="NCBI Taxonomy" id="103734"/>
    <lineage>
        <taxon>Bacteria</taxon>
        <taxon>Bacillati</taxon>
        <taxon>Actinomycetota</taxon>
        <taxon>Actinomycetes</taxon>
        <taxon>Pseudonocardiales</taxon>
        <taxon>Pseudonocardiaceae</taxon>
        <taxon>Saccharothrix</taxon>
    </lineage>
</organism>
<dbReference type="InterPro" id="IPR014043">
    <property type="entry name" value="Acyl_transferase_dom"/>
</dbReference>
<dbReference type="InterPro" id="IPR006162">
    <property type="entry name" value="Ppantetheine_attach_site"/>
</dbReference>
<dbReference type="GO" id="GO:0004312">
    <property type="term" value="F:fatty acid synthase activity"/>
    <property type="evidence" value="ECO:0007669"/>
    <property type="project" value="TreeGrafter"/>
</dbReference>
<sequence>MGNGVHAEPVAVVGLACRLPGAPDPAAFWRLLREGRSAITDVPAGRWPEHRRGGFLTDVDLFDAEFFGVPPREAAAMDPQQRLALELAWEALEDAHVVPASLAGTATGVFVGAIADDYAKLGADPDRYTVPGKNRGMIANRVSHLLDARGPSLVVDTGQSSALVAVHLACESLWRGETTLALAGGVNLTLLFSGTVGLERFGALSPDGLCYTFDARANGYVRGEGGGFVVLKPLSRAVADGDDVVCVIRGGAVNHDGGAGPLTVPDAAAQEAVLRRAYEQAGVPVEDVRYVELHGTGTPVGDPVEAAALGAALRAPRPLLVGSAKTNVGHLEGAAGIVGFLKTALAIRHRELPASLNFATPHPRIPLDELNLVVQTGLTPWPDEDRPLVAGVSSFGMGGSNCHLVLAEAPAPVPVPDPVEPQRRDGSPLLSVSARSEPALRAQASLLAGVDADEADLAHSLASGRTAFEHRAVVFPGGLAALAEGRRSPDVVRDAVVPDRRLALMFAGQGSQRPGMGFELASAFPVYAAAFDEVLSHFTIPLRDAMASDSVHRTEFTQPALFALEVALFRLLEHWGVRPDFLVGHSIGELSAAHVAGVLSLADAAKLVQARGALMQALPAGGAMVAVQAAEADLLAAMAGRSDRVGVAAVNGPTETVISGDEDVVLEIAADFEARGHRTARLKVGHAFHSPRVAPVLARFTEVARGLAVHPPTIPIVSTVTGRPVTAAELASPEHWARNVRGSVRFLDAVRSLAAAGVTTFLEAGPDGVLTGMVEDCLDPAPDTRLVPTLRRDRPEERSVLEAVARLHVAGVPVDWTSIVPRGRRVALPTYAFQRSRHWVSEAVEAVAAPAADLLGLVVAQTAALLGYAEVAPDRTFQQLGLESQGAVELVQRLSAATGLTVPPSSVFEHPTPAALAARLAVGRPVVTEPPAPEAAPGPVSSGQVSSGQLSSGQVLSGPVPSASVVERVPMPRAEPDEPIAIVAMGCRYPGGVRSPEDLWRLVADGVDAVGGFPTDRGWDVDLPLAEGGFLYDADRFDPAFFGISPREALAMDPQQRLLLEVSWEVFERAGIPPASLRGDRVGVFVGAMSQEYGPRLHETADDLAGYRLTGSTASVASGRLAYTFGFDGPAITVDTACSSSLVALHLAVQSLRRGECTIALAGGVTVMATPGLFTEFSRQDGLAPDGRCKSFSAAADGTGWAEGVGVLLVERLSDARRNGHQVLAVVRGSAVNQDGASNGLTAPSGRSQKSVIRQALADAGLAAADVDVVEAHGTGTRLGDPIEAQALLETYGQDRSTPLLLGSLKSNIGHAQAAAGVAGVIKVVEAMRHDLVPRTLHVDRPSPHVDWTAGLVELVTSPTAWPRSARPRRAGVSSFGISGTNAHVVLEEFAAEPPPPGGPTVLTLSARTPRALRAQARALHDYLTSREVDLASVAAGLGGRTRFEHRAAVLDAAALPALVRGEPAAGLVTGTAAPARTAFVFPGQGSQWSGMATELHRSSPVFAAKLDECARALRGFVDWDLLDELSGPLDRVDVVQPALWAVMVSLAELWRSRGVEPAAVVGHSQGEIAAAAFAGALSVADAARVVALRSKALVALAGQGGMASLALGADRVRDRLAPFGDRLSVAAVNGPNAVVVSGEVEALDELVASCQADGVRARRIPVDYAAHSAQVEVIEAELLAALDGIAPVSVAVPFYSTVTGGRIDTGTLDAAYWCRNLRETVEFERATRTLVADGCTVFVEASPHPVLTPAVQDTVNAAGSGAVALGSLRRDDGGLARFHASLAEAFVRGVDVDWGFGGGRADVPTYPFQRQRFWLDGAPAVRPRSAADRYRVRWEPITPRGTVTGTWVVLAPPGEDLALPGARRVVVDGPVERAELVARVSEALAGDRPAGLLSLLAFAEEPHHRHPAVPVGLANTLAAAQAWGDLGFTAPMWFGTRDTPVQAQVWGLGRVLAAEHPERWGGLVELPAPLHAGENAPAAPEPDGAGEGGPAAAELGERLAAVLAGGEDQVALRAGGAFARRVVPAPLDEPGQWRARGTALVTGGTGALGSHLARWLLRAGAEHVVLLSRSGPDAAGAGGLRAELGDRVTIVACDAADRDALADVLGAHPVNAVFHAAGVLDDALVDSLTPAHLQNALRAKAVAAWNLHELTGGLDAFVLFSSVAATWGAAGQGGYAPGNAFLDALAGHRRAAGLPATSIAWGPWSGGGMAAGVRFDDYRPMPPHRALAALGHALANGDTCVTVADRRAEEPVATTRPADPLALVRTLAAEVLGHDSADAIPPDTAFRDLGFDSLGAVRLRTKLNAATGLGLPKTVVFDYPTARALAGHLGGEAAPTGPATTTTTGGDEPIAIVAMACRYPGGVTTPEDLWRLTLDGVDAITGFPTDRGWDLDRLFHPDPDHPGATYARAGGFLHDVADFDPEFFGISPREALAMDPQQRLLLETSWEAFERAGVNPESLRGSRTGVFVGLTFQDYASRVTNPPRELEGYLLTGSTASVASGRISYTFGLEGPAVTVDTACSSSLVALHLAAQALRRGECELALAGGVAVMAGPQVFLELGRQRGLAADGRSKAFSAAADGFGAAEGVGVLLVERLSDARRNGHPVLAIVRGTAVNQDGASNGLTAPNGPSQQRVIREALAGAGLSPSDVDVLEAHGTGTRLGDPIEVQALQATYGRDRATPLLLGSVKSNIGHTQAAAGVASVVKLVQAMRHGVVPRTLHATEPTPEVDWDAGSIELLTEQGVWPDTGRPRRAGVSSFGISGTNAHVVLEEAPPAGDSEAADGPVSWVLSAKTATALRESARRLARHVEEHPDLRPRDVAATLATRAVFEHRAVVEGRDLAELVDGLDAVARGGVTPDELPAAASDPARGRIVDLPTYPFERRRYWLDPTPDRDGGLDHPVLTRAVPLAGSDEWVFTGRLAPDTHRWLADHTVWDAVVVPGTALVDLAARAGAELGLPVVADLTLSTPLVVSEGVDVQVRVDAAHRITLSARRADGSWTTHATGSLTAAAELPDMPDEWPPAGAEPVAVDELYPRLAERGYRYGPAFQGLRAAWRRVSPQTAEVFAEVESAVFPALLDAALHTVFLARADEDTVLPFRFRGVTLNPTTATRLRVRLAGDGVVATDETGAPVFAVEFLEVRPIPRDRLRERGGSLCVVRWDRVPTTSDGRPAEVFVAPRGDVRAVTAAVLARLQQDADRLVVVTHDAVFTDDPDPAQAAVWGLVRSAQTERPGRFALVDVDDDRAIPMAVASGEPQVAVRDGVLHAPRLVLAPPAEGTRWSPGTVLITGGTGVLGRLVGAHLRDRHRVVLLSRSGAPVEGFETVACDVTDRDAVAAVLAGIPDLTAVVHAAGVSDDGVVDGLTPERLDHVLRPKVDGALVLHELTRVPLVLFSSAAGSLGSAGQAAYAAANAYLDALAGHRRARGLPGVSLAWGLWEQRSAMSEHADVDRLAGIGVGELSTRDGLALFDAAIGRDEPVLVPLRPARDLTRGLPLARAEAKPVVVKGSLLDVVRGAAAAVLSQAVDRVPADRAFAELGFDSLASVELGNRLSAATGLRLPSSLVFDHPTPAVLAAHLRQELSGQRATTAEVAATPVDEPIAIVAMACRFPGGVRTPEDLWELLAEGRDAVGDLPTDRGWDLGALYDPDPGRRGTSYTRKGAFLDDAADFDAAFFGISPREALAMDPQQRLLLETAWEAFERGGIDPATVRGSRTGVFAGVMYHDYGGRLRHVPEDVEGYLINGSAGSVASGRVAYAFGLEGPAVTVDTACSSSLVALHLAAQALRRGECSLALAGGVTVMATPAPFVEFSRQRGLAVDGRCKSFADAADGAGWGEGVGMLLVERLSDARRNGHPVLALLRGSAVNSDGASNGLTAPNGPSQQRVIRAALAASGLSTSDVDVVEAHGTGTRLGDPIEAQALLATYGQDRSTPLLLGSVKSNLGHTQAASGVAGVIKVVQAMRHGTVPKTLHVDAPSTHVDWTAGAVELVTEPTPWPVLGRARRAGVSSFGISGTNAHVILEEPPFTPTPPPAAVPAVPLVLSAKTPEALREQGELLHRHLTRVRPDLADVGATLAARSRFEHRSAVVDVDDLLRLPVERAEDRRLAFLFSGQGSQRPGMGRELAEAFPVFAEALDEVCARFDFPLREAMASEDVHRTEFAQPALFAFEVALFRLLEHWGVRPDVLVGHSVGELAAAHVAGVLSLGDAAALVAARGALMREVTGRGAMVAVRAGADEVRDRLRPGVEIAAVNGPRSVVLTGDEDAVLAVAAEFGSAKRLPVSHAFHSAHLDGMLDRFRAVASTMTFRPPSIPIVSTLTGEPVAEELCSPDYWARHVRHTVRFADAVSRLAGATMLEVGPDGALSAIVDAVPAQRRDRPEPVALAGALGLLDARGATVDWAVYFRGARHVDLPTYAFRRQRFWLAESAPLIENAVTLPDSGAAVLTGTLSVGRQPWLADHRVHGQVVVPAAAFADLVLRAGEHVGCAHVAELTVEAPLVLTEAVELLVSVDGPDAGGRRPLRVHSRTTGEWTRHATGVLDHGGGVAESFDWPDGTDVDPREVYAALRASGLEYGPAFQGLREVRRVGDEVYAAVSADEFPALLDAALQGLGLVAGEGLPFALTGISRFGTATSARARLTPHDGGASVVLTDEHGTPLAVIESVVVRPQRGRRHADLHVLTWEPLDVSGVDTDRTVVRIDADDPHTAALRALTALQSDAERLVLVTDGSLATAAVRGLVRSAQVEQPGRVVLVETDGQVVVPAGEPHVVVRGDQVLRPKLKRAPASEEDVRLTGTVLVTGGTGALGRQVARHLRDAHGARVLLASRSGTPVPGFEVVACDVADRAQLVRLLAEHPVDAVVHCAGVLDDGVVESLTPRRLTDVLRPKVDAARHLDELTDVPLVLFSSTAGTLGSPGQANYAAANTYLDALAEDRRARGLPAVSIAWGWWDDPDGMVGRLTDVDRERIARSGLRPLSPAEAMVLFDAALGHGSPAVVAARLRRPEPAPKPVAGLAERLAAAPPERRAHLLLDVVRAEVAGVLGHATAAEIAPDRGFLDLGFDSLTAVELRNRLGALSGVRLPATVVFDHPTPADLAERLGRELLPEERPADDLASATAEELFAFIDNTLNVKRGPGGR</sequence>
<evidence type="ECO:0000256" key="13">
    <source>
        <dbReference type="SAM" id="MobiDB-lite"/>
    </source>
</evidence>
<dbReference type="Gene3D" id="3.40.50.720">
    <property type="entry name" value="NAD(P)-binding Rossmann-like Domain"/>
    <property type="match status" value="3"/>
</dbReference>
<feature type="active site" description="Proton acceptor; for dehydratase activity" evidence="12">
    <location>
        <position position="2932"/>
    </location>
</feature>
<evidence type="ECO:0000256" key="1">
    <source>
        <dbReference type="ARBA" id="ARBA00022450"/>
    </source>
</evidence>
<feature type="compositionally biased region" description="Low complexity" evidence="13">
    <location>
        <begin position="937"/>
        <end position="959"/>
    </location>
</feature>
<dbReference type="EMBL" id="RJKM01000001">
    <property type="protein sequence ID" value="ROP35824.1"/>
    <property type="molecule type" value="Genomic_DNA"/>
</dbReference>
<feature type="domain" description="PKS/mFAS DH" evidence="16">
    <location>
        <begin position="4424"/>
        <end position="4686"/>
    </location>
</feature>
<dbReference type="InterPro" id="IPR016036">
    <property type="entry name" value="Malonyl_transacylase_ACP-bd"/>
</dbReference>
<evidence type="ECO:0000256" key="6">
    <source>
        <dbReference type="ARBA" id="ARBA00023315"/>
    </source>
</evidence>
<feature type="region of interest" description="C-terminal hotdog fold" evidence="12">
    <location>
        <begin position="4550"/>
        <end position="4686"/>
    </location>
</feature>
<feature type="compositionally biased region" description="Low complexity" evidence="13">
    <location>
        <begin position="1973"/>
        <end position="1984"/>
    </location>
</feature>
<proteinExistence type="predicted"/>
<dbReference type="Pfam" id="PF00109">
    <property type="entry name" value="ketoacyl-synt"/>
    <property type="match status" value="4"/>
</dbReference>
<dbReference type="FunFam" id="1.10.1200.10:FF:000007">
    <property type="entry name" value="Probable polyketide synthase pks17"/>
    <property type="match status" value="1"/>
</dbReference>
<dbReference type="GO" id="GO:0006633">
    <property type="term" value="P:fatty acid biosynthetic process"/>
    <property type="evidence" value="ECO:0007669"/>
    <property type="project" value="InterPro"/>
</dbReference>
<dbReference type="SMART" id="SM00826">
    <property type="entry name" value="PKS_DH"/>
    <property type="match status" value="2"/>
</dbReference>
<keyword evidence="4" id="KW-0677">Repeat</keyword>
<protein>
    <recommendedName>
        <fullName evidence="11">6-deoxyerythronolide-B synthase</fullName>
        <ecNumber evidence="11">2.3.1.94</ecNumber>
    </recommendedName>
</protein>
<name>A0A3N1H001_9PSEU</name>
<feature type="domain" description="Carrier" evidence="14">
    <location>
        <begin position="2259"/>
        <end position="2334"/>
    </location>
</feature>
<dbReference type="InterPro" id="IPR036291">
    <property type="entry name" value="NAD(P)-bd_dom_sf"/>
</dbReference>
<feature type="region of interest" description="C-terminal hotdog fold" evidence="12">
    <location>
        <begin position="3025"/>
        <end position="3149"/>
    </location>
</feature>
<dbReference type="InterPro" id="IPR049551">
    <property type="entry name" value="PKS_DH_C"/>
</dbReference>
<dbReference type="SUPFAM" id="SSF47336">
    <property type="entry name" value="ACP-like"/>
    <property type="match status" value="4"/>
</dbReference>
<keyword evidence="3 17" id="KW-0808">Transferase</keyword>
<dbReference type="InterPro" id="IPR036736">
    <property type="entry name" value="ACP-like_sf"/>
</dbReference>
<dbReference type="Pfam" id="PF22953">
    <property type="entry name" value="SpnB_Rossmann"/>
    <property type="match status" value="1"/>
</dbReference>
<feature type="domain" description="PKS/mFAS DH" evidence="16">
    <location>
        <begin position="2900"/>
        <end position="3149"/>
    </location>
</feature>
<dbReference type="InterPro" id="IPR014031">
    <property type="entry name" value="Ketoacyl_synth_C"/>
</dbReference>
<dbReference type="SMART" id="SM00827">
    <property type="entry name" value="PKS_AT"/>
    <property type="match status" value="3"/>
</dbReference>
<feature type="domain" description="Ketosynthase family 3 (KS3)" evidence="15">
    <location>
        <begin position="3596"/>
        <end position="4020"/>
    </location>
</feature>
<evidence type="ECO:0000256" key="12">
    <source>
        <dbReference type="PROSITE-ProRule" id="PRU01363"/>
    </source>
</evidence>
<feature type="domain" description="Carrier" evidence="14">
    <location>
        <begin position="5018"/>
        <end position="5096"/>
    </location>
</feature>
<dbReference type="InterPro" id="IPR020806">
    <property type="entry name" value="PKS_PP-bd"/>
</dbReference>
<dbReference type="InterPro" id="IPR050091">
    <property type="entry name" value="PKS_NRPS_Biosynth_Enz"/>
</dbReference>
<dbReference type="InterPro" id="IPR049900">
    <property type="entry name" value="PKS_mFAS_DH"/>
</dbReference>
<feature type="active site" description="Proton acceptor; for dehydratase activity" evidence="12">
    <location>
        <position position="4456"/>
    </location>
</feature>
<dbReference type="SUPFAM" id="SSF55048">
    <property type="entry name" value="Probable ACP-binding domain of malonyl-CoA ACP transacylase"/>
    <property type="match status" value="3"/>
</dbReference>
<dbReference type="SMART" id="SM00825">
    <property type="entry name" value="PKS_KS"/>
    <property type="match status" value="4"/>
</dbReference>
<dbReference type="Pfam" id="PF00550">
    <property type="entry name" value="PP-binding"/>
    <property type="match status" value="4"/>
</dbReference>
<evidence type="ECO:0000256" key="2">
    <source>
        <dbReference type="ARBA" id="ARBA00022553"/>
    </source>
</evidence>
<dbReference type="Proteomes" id="UP000268727">
    <property type="component" value="Unassembled WGS sequence"/>
</dbReference>
<comment type="subunit">
    <text evidence="10">Homodimer. Erythronolide synthase is composed of EryAI, EryAII and EryAIII multimodular (2 modules) polypeptides each coding for a functional synthase subunit which participates in 2 of the six FAS-like elongation steps required for formation of the polyketide. Module 1, 2, 3, 4, 5, and 6 participating in biosynthesis steps 1, 2, 3, 4, 5, and 6, respectively.</text>
</comment>
<evidence type="ECO:0000259" key="15">
    <source>
        <dbReference type="PROSITE" id="PS52004"/>
    </source>
</evidence>
<dbReference type="Pfam" id="PF02801">
    <property type="entry name" value="Ketoacyl-synt_C"/>
    <property type="match status" value="4"/>
</dbReference>
<dbReference type="Gene3D" id="3.30.70.3290">
    <property type="match status" value="4"/>
</dbReference>
<dbReference type="PROSITE" id="PS52019">
    <property type="entry name" value="PKS_MFAS_DH"/>
    <property type="match status" value="2"/>
</dbReference>
<keyword evidence="5" id="KW-0511">Multifunctional enzyme</keyword>
<dbReference type="FunFam" id="3.40.47.10:FF:000019">
    <property type="entry name" value="Polyketide synthase type I"/>
    <property type="match status" value="3"/>
</dbReference>
<keyword evidence="18" id="KW-1185">Reference proteome</keyword>
<dbReference type="EC" id="2.3.1.94" evidence="11"/>
<dbReference type="PROSITE" id="PS52004">
    <property type="entry name" value="KS3_2"/>
    <property type="match status" value="4"/>
</dbReference>
<keyword evidence="2" id="KW-0597">Phosphoprotein</keyword>
<dbReference type="GO" id="GO:0047879">
    <property type="term" value="F:erythronolide synthase activity"/>
    <property type="evidence" value="ECO:0007669"/>
    <property type="project" value="UniProtKB-EC"/>
</dbReference>
<feature type="region of interest" description="N-terminal hotdog fold" evidence="12">
    <location>
        <begin position="4424"/>
        <end position="4542"/>
    </location>
</feature>
<feature type="region of interest" description="N-terminal hotdog fold" evidence="12">
    <location>
        <begin position="2900"/>
        <end position="3014"/>
    </location>
</feature>
<dbReference type="InterPro" id="IPR042104">
    <property type="entry name" value="PKS_dehydratase_sf"/>
</dbReference>
<dbReference type="PROSITE" id="PS00606">
    <property type="entry name" value="KS3_1"/>
    <property type="match status" value="3"/>
</dbReference>
<dbReference type="SUPFAM" id="SSF53901">
    <property type="entry name" value="Thiolase-like"/>
    <property type="match status" value="4"/>
</dbReference>
<dbReference type="InterPro" id="IPR014030">
    <property type="entry name" value="Ketoacyl_synth_N"/>
</dbReference>
<evidence type="ECO:0000256" key="5">
    <source>
        <dbReference type="ARBA" id="ARBA00023268"/>
    </source>
</evidence>
<evidence type="ECO:0000259" key="16">
    <source>
        <dbReference type="PROSITE" id="PS52019"/>
    </source>
</evidence>
<dbReference type="CDD" id="cd08952">
    <property type="entry name" value="KR_1_SDR_x"/>
    <property type="match status" value="1"/>
</dbReference>
<dbReference type="PROSITE" id="PS50075">
    <property type="entry name" value="CARRIER"/>
    <property type="match status" value="4"/>
</dbReference>
<comment type="caution">
    <text evidence="17">The sequence shown here is derived from an EMBL/GenBank/DDBJ whole genome shotgun (WGS) entry which is preliminary data.</text>
</comment>
<evidence type="ECO:0000256" key="4">
    <source>
        <dbReference type="ARBA" id="ARBA00022737"/>
    </source>
</evidence>
<dbReference type="InterPro" id="IPR013968">
    <property type="entry name" value="PKS_KR"/>
</dbReference>
<dbReference type="Pfam" id="PF21089">
    <property type="entry name" value="PKS_DH_N"/>
    <property type="match status" value="2"/>
</dbReference>
<dbReference type="PANTHER" id="PTHR43775">
    <property type="entry name" value="FATTY ACID SYNTHASE"/>
    <property type="match status" value="1"/>
</dbReference>
<evidence type="ECO:0000256" key="3">
    <source>
        <dbReference type="ARBA" id="ARBA00022679"/>
    </source>
</evidence>
<dbReference type="InterPro" id="IPR009081">
    <property type="entry name" value="PP-bd_ACP"/>
</dbReference>
<dbReference type="GO" id="GO:0004315">
    <property type="term" value="F:3-oxoacyl-[acyl-carrier-protein] synthase activity"/>
    <property type="evidence" value="ECO:0007669"/>
    <property type="project" value="InterPro"/>
</dbReference>
<feature type="active site" description="Proton donor; for dehydratase activity" evidence="12">
    <location>
        <position position="4600"/>
    </location>
</feature>
<dbReference type="InterPro" id="IPR020841">
    <property type="entry name" value="PKS_Beta-ketoAc_synthase_dom"/>
</dbReference>
<feature type="domain" description="Carrier" evidence="14">
    <location>
        <begin position="3506"/>
        <end position="3580"/>
    </location>
</feature>
<comment type="catalytic activity">
    <reaction evidence="7">
        <text>6 (S)-methylmalonyl-CoA + propanoyl-CoA + 6 NADPH + 12 H(+) = 6-deoxyerythronolide B + 6 CO2 + 6 NADP(+) + 7 CoA + H2O</text>
        <dbReference type="Rhea" id="RHEA:23068"/>
        <dbReference type="ChEBI" id="CHEBI:15377"/>
        <dbReference type="ChEBI" id="CHEBI:15378"/>
        <dbReference type="ChEBI" id="CHEBI:16089"/>
        <dbReference type="ChEBI" id="CHEBI:16526"/>
        <dbReference type="ChEBI" id="CHEBI:57287"/>
        <dbReference type="ChEBI" id="CHEBI:57327"/>
        <dbReference type="ChEBI" id="CHEBI:57392"/>
        <dbReference type="ChEBI" id="CHEBI:57783"/>
        <dbReference type="ChEBI" id="CHEBI:58349"/>
        <dbReference type="EC" id="2.3.1.94"/>
    </reaction>
</comment>
<dbReference type="Gene3D" id="1.10.1200.10">
    <property type="entry name" value="ACP-like"/>
    <property type="match status" value="4"/>
</dbReference>
<evidence type="ECO:0000313" key="18">
    <source>
        <dbReference type="Proteomes" id="UP000268727"/>
    </source>
</evidence>
<dbReference type="Pfam" id="PF00698">
    <property type="entry name" value="Acyl_transf_1"/>
    <property type="match status" value="3"/>
</dbReference>
<dbReference type="InterPro" id="IPR032821">
    <property type="entry name" value="PKS_assoc"/>
</dbReference>
<dbReference type="FunFam" id="3.40.366.10:FF:000002">
    <property type="entry name" value="Probable polyketide synthase 2"/>
    <property type="match status" value="2"/>
</dbReference>
<keyword evidence="6" id="KW-0012">Acyltransferase</keyword>
<dbReference type="SUPFAM" id="SSF52151">
    <property type="entry name" value="FabD/lysophospholipase-like"/>
    <property type="match status" value="3"/>
</dbReference>
<dbReference type="Gene3D" id="3.10.129.110">
    <property type="entry name" value="Polyketide synthase dehydratase"/>
    <property type="match status" value="2"/>
</dbReference>
<feature type="region of interest" description="Disordered" evidence="13">
    <location>
        <begin position="928"/>
        <end position="961"/>
    </location>
</feature>
<evidence type="ECO:0000259" key="14">
    <source>
        <dbReference type="PROSITE" id="PS50075"/>
    </source>
</evidence>
<dbReference type="InterPro" id="IPR055123">
    <property type="entry name" value="SpnB-like_Rossmann"/>
</dbReference>
<dbReference type="Pfam" id="PF08659">
    <property type="entry name" value="KR"/>
    <property type="match status" value="3"/>
</dbReference>
<evidence type="ECO:0000256" key="8">
    <source>
        <dbReference type="ARBA" id="ARBA00060158"/>
    </source>
</evidence>
<dbReference type="Gene3D" id="3.40.47.10">
    <property type="match status" value="4"/>
</dbReference>
<dbReference type="PROSITE" id="PS00012">
    <property type="entry name" value="PHOSPHOPANTETHEINE"/>
    <property type="match status" value="3"/>
</dbReference>
<evidence type="ECO:0000256" key="7">
    <source>
        <dbReference type="ARBA" id="ARBA00052442"/>
    </source>
</evidence>
<feature type="active site" description="Proton donor; for dehydratase activity" evidence="12">
    <location>
        <position position="3079"/>
    </location>
</feature>
<evidence type="ECO:0000256" key="10">
    <source>
        <dbReference type="ARBA" id="ARBA00063272"/>
    </source>
</evidence>
<feature type="domain" description="Ketosynthase family 3 (KS3)" evidence="15">
    <location>
        <begin position="7"/>
        <end position="408"/>
    </location>
</feature>